<comment type="caution">
    <text evidence="1">The sequence shown here is derived from an EMBL/GenBank/DDBJ whole genome shotgun (WGS) entry which is preliminary data.</text>
</comment>
<keyword evidence="2" id="KW-1185">Reference proteome</keyword>
<gene>
    <name evidence="1" type="ORF">NUW58_g7142</name>
</gene>
<accession>A0ACC1NM63</accession>
<reference evidence="1" key="1">
    <citation type="submission" date="2022-10" db="EMBL/GenBank/DDBJ databases">
        <title>Genome Sequence of Xylaria curta.</title>
        <authorList>
            <person name="Buettner E."/>
        </authorList>
    </citation>
    <scope>NUCLEOTIDE SEQUENCE</scope>
    <source>
        <strain evidence="1">Babe10</strain>
    </source>
</reference>
<sequence>MRTVSFPKHKPTLQESQASMSDAPSPLHIIKRTKTMEFRPSTKRETSNGSIDYGPDRPLSVMKKRQRRGDEVNSSSSSRDRAREKQVANAESTFRFGGLVPKANWIPPAQRQQKSQAPLRWVSRQRTSSSGTTCHRYDLDCQSSSSDEPLIEQPSSFLDELSTSAPSECYSSAQMDISFSSMPMSADQVDDCHLLVPRISVTPEVQISENDIITVWAAIEVSVQLSHPCTNSSLNPSPGNNLRLSNPLRAGSVSRFGYLYDVHVDVLPVLHSTVIEVIRHDKKKRSLNLGSTMLVLAKVQIHSKHLGQSDPTPVHKSNELIADLERELGAISSKYLEVHLRYRHSGFPTSSNLTQINGTTACQTRLETTVTGVLDHQTLESPSGLSRRGISGSPLFDIVASHWGPLRANEIFFHKMLHQSNSTSAASTTPVNGHRTSMARDDLTYQNTAEYNPSMSLSQRWDVLQPLSQDQGEDPAHKIWTEMRRRISHSRPDIRAREAGNSSAGAGRELVRDAALLNKKSIGADSLKSLVPSIMNLDISSKEAWGSSSSSTDNKENVPPESRREGRWSLGAWW</sequence>
<organism evidence="1 2">
    <name type="scientific">Xylaria curta</name>
    <dbReference type="NCBI Taxonomy" id="42375"/>
    <lineage>
        <taxon>Eukaryota</taxon>
        <taxon>Fungi</taxon>
        <taxon>Dikarya</taxon>
        <taxon>Ascomycota</taxon>
        <taxon>Pezizomycotina</taxon>
        <taxon>Sordariomycetes</taxon>
        <taxon>Xylariomycetidae</taxon>
        <taxon>Xylariales</taxon>
        <taxon>Xylariaceae</taxon>
        <taxon>Xylaria</taxon>
    </lineage>
</organism>
<protein>
    <submittedName>
        <fullName evidence="1">Uncharacterized protein</fullName>
    </submittedName>
</protein>
<dbReference type="Proteomes" id="UP001143856">
    <property type="component" value="Unassembled WGS sequence"/>
</dbReference>
<dbReference type="EMBL" id="JAPDGR010001779">
    <property type="protein sequence ID" value="KAJ2979686.1"/>
    <property type="molecule type" value="Genomic_DNA"/>
</dbReference>
<evidence type="ECO:0000313" key="2">
    <source>
        <dbReference type="Proteomes" id="UP001143856"/>
    </source>
</evidence>
<evidence type="ECO:0000313" key="1">
    <source>
        <dbReference type="EMBL" id="KAJ2979686.1"/>
    </source>
</evidence>
<name>A0ACC1NM63_9PEZI</name>
<proteinExistence type="predicted"/>